<evidence type="ECO:0000313" key="3">
    <source>
        <dbReference type="EMBL" id="AFK85614.1"/>
    </source>
</evidence>
<dbReference type="Gene3D" id="3.40.50.300">
    <property type="entry name" value="P-loop containing nucleotide triphosphate hydrolases"/>
    <property type="match status" value="1"/>
</dbReference>
<evidence type="ECO:0000259" key="2">
    <source>
        <dbReference type="Pfam" id="PF03008"/>
    </source>
</evidence>
<dbReference type="InterPro" id="IPR004256">
    <property type="entry name" value="DUF234"/>
</dbReference>
<dbReference type="Pfam" id="PF03008">
    <property type="entry name" value="DUF234"/>
    <property type="match status" value="1"/>
</dbReference>
<dbReference type="Proteomes" id="UP000006178">
    <property type="component" value="Chromosome"/>
</dbReference>
<dbReference type="KEGG" id="tsh:Tsac_0588"/>
<name>I3VSW9_THESW</name>
<evidence type="ECO:0000313" key="4">
    <source>
        <dbReference type="Proteomes" id="UP000006178"/>
    </source>
</evidence>
<dbReference type="PATRIC" id="fig|1094508.3.peg.594"/>
<dbReference type="EMBL" id="CP003184">
    <property type="protein sequence ID" value="AFK85614.1"/>
    <property type="molecule type" value="Genomic_DNA"/>
</dbReference>
<feature type="domain" description="DUF234" evidence="2">
    <location>
        <begin position="311"/>
        <end position="407"/>
    </location>
</feature>
<evidence type="ECO:0000259" key="1">
    <source>
        <dbReference type="Pfam" id="PF01637"/>
    </source>
</evidence>
<dbReference type="InterPro" id="IPR011579">
    <property type="entry name" value="ATPase_dom"/>
</dbReference>
<dbReference type="PANTHER" id="PTHR34704">
    <property type="entry name" value="ATPASE"/>
    <property type="match status" value="1"/>
</dbReference>
<protein>
    <submittedName>
        <fullName evidence="3">ATPase</fullName>
    </submittedName>
</protein>
<dbReference type="eggNOG" id="COG1672">
    <property type="taxonomic scope" value="Bacteria"/>
</dbReference>
<dbReference type="InterPro" id="IPR011335">
    <property type="entry name" value="Restrct_endonuc-II-like"/>
</dbReference>
<gene>
    <name evidence="3" type="ordered locus">Tsac_0588</name>
</gene>
<sequence>MFIGREYELNTLNKLYNEDKFHFIVMYGRRRVGKTTLLTEFCKDKPSIFFVAEEYNDKIALESFSDKILSYFGLNEMVSRFESWEKAFLFLGQKAKNERLVLVIDEFPYIVNSNKSIPSILQNLIDHYLKDTKLFLIICGSSMSFIEKEVLSYKSPLYGRRTSQLIVEPFDFFDSRKFFPNYSFEEQVIAYGVLGGIPQYLSIFDDKYNVYENIKTKILDKSSYLYEEPKLLLRQEVREPALYNSIIEAIATGSSKLNEISTKVSVDTDKCSKYISTLIDLKILERITPVELKAKSRKSIYKIKDNFFRFWYRFIFNNKAFIEQGLLDEVIESKIKPSMNDFLGLVYEEICTDYLKILNKNKKLPFIFEEIGKWWGNNPYKKREEEIDIVAINNDNIIFGECKWQNQKIDMAVLNDLIEKSALFDYPNKYYILFSKSGFTSEVANFASYSNNIILIESFD</sequence>
<organism evidence="3 4">
    <name type="scientific">Thermoanaerobacterium saccharolyticum (strain DSM 8691 / JW/SL-YS485)</name>
    <dbReference type="NCBI Taxonomy" id="1094508"/>
    <lineage>
        <taxon>Bacteria</taxon>
        <taxon>Bacillati</taxon>
        <taxon>Bacillota</taxon>
        <taxon>Clostridia</taxon>
        <taxon>Thermoanaerobacterales</taxon>
        <taxon>Thermoanaerobacteraceae</taxon>
        <taxon>Thermoanaerobacterium</taxon>
    </lineage>
</organism>
<accession>I3VSW9</accession>
<dbReference type="AlphaFoldDB" id="I3VSW9"/>
<reference evidence="3 4" key="1">
    <citation type="journal article" date="2014" name="Appl. Environ. Microbiol.">
        <title>Profile of Secreted Hydrolases, Associated Proteins, and SlpA in Thermoanaerobacterium saccharolyticum during the Degradation of Hemicellulose.</title>
        <authorList>
            <person name="Currie D.H."/>
            <person name="Guss A.M."/>
            <person name="Herring C.D."/>
            <person name="Giannone R.J."/>
            <person name="Johnson C.M."/>
            <person name="Lankford P.K."/>
            <person name="Brown S.D."/>
            <person name="Hettich R.L."/>
            <person name="Lynd L.R."/>
        </authorList>
    </citation>
    <scope>NUCLEOTIDE SEQUENCE [LARGE SCALE GENOMIC DNA]</scope>
    <source>
        <strain evidence="4">DSM 8691 / JW/SL-YS485</strain>
    </source>
</reference>
<keyword evidence="4" id="KW-1185">Reference proteome</keyword>
<dbReference type="BioCyc" id="TSAC1094508:GLMA-589-MONOMER"/>
<dbReference type="InterPro" id="IPR027417">
    <property type="entry name" value="P-loop_NTPase"/>
</dbReference>
<proteinExistence type="predicted"/>
<dbReference type="Gene3D" id="3.40.1350.10">
    <property type="match status" value="1"/>
</dbReference>
<dbReference type="InterPro" id="IPR011856">
    <property type="entry name" value="tRNA_endonuc-like_dom_sf"/>
</dbReference>
<dbReference type="RefSeq" id="WP_014757528.1">
    <property type="nucleotide sequence ID" value="NC_017992.1"/>
</dbReference>
<dbReference type="GO" id="GO:0005524">
    <property type="term" value="F:ATP binding"/>
    <property type="evidence" value="ECO:0007669"/>
    <property type="project" value="InterPro"/>
</dbReference>
<dbReference type="SUPFAM" id="SSF52980">
    <property type="entry name" value="Restriction endonuclease-like"/>
    <property type="match status" value="1"/>
</dbReference>
<dbReference type="Pfam" id="PF01637">
    <property type="entry name" value="ATPase_2"/>
    <property type="match status" value="1"/>
</dbReference>
<feature type="domain" description="ATPase" evidence="1">
    <location>
        <begin position="2"/>
        <end position="202"/>
    </location>
</feature>
<dbReference type="SUPFAM" id="SSF52540">
    <property type="entry name" value="P-loop containing nucleoside triphosphate hydrolases"/>
    <property type="match status" value="1"/>
</dbReference>
<dbReference type="PANTHER" id="PTHR34704:SF1">
    <property type="entry name" value="ATPASE"/>
    <property type="match status" value="1"/>
</dbReference>
<dbReference type="GO" id="GO:0003676">
    <property type="term" value="F:nucleic acid binding"/>
    <property type="evidence" value="ECO:0007669"/>
    <property type="project" value="InterPro"/>
</dbReference>